<gene>
    <name evidence="9" type="ORF">GPECTOR_15g352</name>
</gene>
<dbReference type="InterPro" id="IPR051681">
    <property type="entry name" value="Ser/Thr_Kinases-Pseudokinases"/>
</dbReference>
<dbReference type="Pfam" id="PF00069">
    <property type="entry name" value="Pkinase"/>
    <property type="match status" value="1"/>
</dbReference>
<keyword evidence="7" id="KW-0472">Membrane</keyword>
<keyword evidence="2 5" id="KW-0547">Nucleotide-binding</keyword>
<protein>
    <recommendedName>
        <fullName evidence="8">Protein kinase domain-containing protein</fullName>
    </recommendedName>
</protein>
<comment type="caution">
    <text evidence="9">The sequence shown here is derived from an EMBL/GenBank/DDBJ whole genome shotgun (WGS) entry which is preliminary data.</text>
</comment>
<sequence length="838" mass="86745">MGYVDEILSTAPGGVALPVLFVSANDKSVHGAEYSGLDGSVQVVNCTAPGSSDPCALQGYPKTVIGSRVFIDFKGSQARLDLRTPLILQDLVLYNLAPGGVHPPGTPKYNILGKLVAPPPPLTGPDAHWANSSLPLWYLTYDRRGHAAIAAAFTATVAAVAATVTAVTATFAADTAAVAAVTATVTAVTATFAADTAAVAAVTATVADDTATPLSYDPSSGTLVLAVARHYGWEGTNVTINPRLPDDAPPSARILPYPDLVLPYSELADMDISRPVDFVSRRHSPPQPSQPLQPPLETNPDGSPTPSSGAPRNHSISAPPPETHAPSHITSGRRNSWAVPLAAALSAAGGTLLIAVAAVVVRRQLRGHWRQQSDQYLEAAGKGGGRAGSESQGTTKSDRLWSAVCNVEAGGSALDSRVVVASGKEGRKQQQDGLQAKSLPKSDGNSSNTTNLALALQQVCRSAVSRALETVHADAGGGAEQEEPRSRAGRHRLAAATAASEVDYGSGFADEEFLRIVAAELQEWDLEVQGVLGRGSSGVVYLGTWRGLSVAVKMLVVPDAAAAEGRAHQRAALEAAISMSMGHPNVVATYTYQLKQLVHKQQSEVDSQALESGGTTGQSAGPSQVASDGKAVVEMGGDAYKLYIVQELCNGGTLRQALAQGVAGSVRAGGPARALALRLALDVAQGMRHVHGSRIVHGDLKPDNVLLGYKADEGGLLETGPGLTSAMAAGSGGGGDDAVPLVAKVADFGLSLPLAEGATHASHRFQGTPAYAAPEDMLATSQHYGRLALDCLLVDVRARPDFATITARLLEARDSSCDNDSETLIPDGLKDDRPVWLA</sequence>
<keyword evidence="7" id="KW-1133">Transmembrane helix</keyword>
<dbReference type="Proteomes" id="UP000075714">
    <property type="component" value="Unassembled WGS sequence"/>
</dbReference>
<keyword evidence="4 5" id="KW-0067">ATP-binding</keyword>
<dbReference type="SUPFAM" id="SSF56112">
    <property type="entry name" value="Protein kinase-like (PK-like)"/>
    <property type="match status" value="1"/>
</dbReference>
<dbReference type="Gene3D" id="1.10.510.10">
    <property type="entry name" value="Transferase(Phosphotransferase) domain 1"/>
    <property type="match status" value="1"/>
</dbReference>
<evidence type="ECO:0000256" key="3">
    <source>
        <dbReference type="ARBA" id="ARBA00022777"/>
    </source>
</evidence>
<evidence type="ECO:0000313" key="10">
    <source>
        <dbReference type="Proteomes" id="UP000075714"/>
    </source>
</evidence>
<evidence type="ECO:0000256" key="5">
    <source>
        <dbReference type="PROSITE-ProRule" id="PRU10141"/>
    </source>
</evidence>
<evidence type="ECO:0000256" key="6">
    <source>
        <dbReference type="SAM" id="MobiDB-lite"/>
    </source>
</evidence>
<feature type="binding site" evidence="5">
    <location>
        <position position="553"/>
    </location>
    <ligand>
        <name>ATP</name>
        <dbReference type="ChEBI" id="CHEBI:30616"/>
    </ligand>
</feature>
<keyword evidence="10" id="KW-1185">Reference proteome</keyword>
<organism evidence="9 10">
    <name type="scientific">Gonium pectorale</name>
    <name type="common">Green alga</name>
    <dbReference type="NCBI Taxonomy" id="33097"/>
    <lineage>
        <taxon>Eukaryota</taxon>
        <taxon>Viridiplantae</taxon>
        <taxon>Chlorophyta</taxon>
        <taxon>core chlorophytes</taxon>
        <taxon>Chlorophyceae</taxon>
        <taxon>CS clade</taxon>
        <taxon>Chlamydomonadales</taxon>
        <taxon>Volvocaceae</taxon>
        <taxon>Gonium</taxon>
    </lineage>
</organism>
<name>A0A150GLL3_GONPE</name>
<dbReference type="STRING" id="33097.A0A150GLL3"/>
<evidence type="ECO:0000256" key="2">
    <source>
        <dbReference type="ARBA" id="ARBA00022741"/>
    </source>
</evidence>
<reference evidence="10" key="1">
    <citation type="journal article" date="2016" name="Nat. Commun.">
        <title>The Gonium pectorale genome demonstrates co-option of cell cycle regulation during the evolution of multicellularity.</title>
        <authorList>
            <person name="Hanschen E.R."/>
            <person name="Marriage T.N."/>
            <person name="Ferris P.J."/>
            <person name="Hamaji T."/>
            <person name="Toyoda A."/>
            <person name="Fujiyama A."/>
            <person name="Neme R."/>
            <person name="Noguchi H."/>
            <person name="Minakuchi Y."/>
            <person name="Suzuki M."/>
            <person name="Kawai-Toyooka H."/>
            <person name="Smith D.R."/>
            <person name="Sparks H."/>
            <person name="Anderson J."/>
            <person name="Bakaric R."/>
            <person name="Luria V."/>
            <person name="Karger A."/>
            <person name="Kirschner M.W."/>
            <person name="Durand P.M."/>
            <person name="Michod R.E."/>
            <person name="Nozaki H."/>
            <person name="Olson B.J."/>
        </authorList>
    </citation>
    <scope>NUCLEOTIDE SEQUENCE [LARGE SCALE GENOMIC DNA]</scope>
    <source>
        <strain evidence="10">NIES-2863</strain>
    </source>
</reference>
<evidence type="ECO:0000256" key="1">
    <source>
        <dbReference type="ARBA" id="ARBA00022679"/>
    </source>
</evidence>
<keyword evidence="1" id="KW-0808">Transferase</keyword>
<evidence type="ECO:0000256" key="4">
    <source>
        <dbReference type="ARBA" id="ARBA00022840"/>
    </source>
</evidence>
<dbReference type="InterPro" id="IPR008271">
    <property type="entry name" value="Ser/Thr_kinase_AS"/>
</dbReference>
<keyword evidence="7" id="KW-0812">Transmembrane</keyword>
<feature type="domain" description="Protein kinase" evidence="8">
    <location>
        <begin position="526"/>
        <end position="838"/>
    </location>
</feature>
<dbReference type="PANTHER" id="PTHR44329">
    <property type="entry name" value="SERINE/THREONINE-PROTEIN KINASE TNNI3K-RELATED"/>
    <property type="match status" value="1"/>
</dbReference>
<dbReference type="PANTHER" id="PTHR44329:SF214">
    <property type="entry name" value="PROTEIN KINASE DOMAIN-CONTAINING PROTEIN"/>
    <property type="match status" value="1"/>
</dbReference>
<dbReference type="SMART" id="SM00220">
    <property type="entry name" value="S_TKc"/>
    <property type="match status" value="1"/>
</dbReference>
<feature type="compositionally biased region" description="Pro residues" evidence="6">
    <location>
        <begin position="285"/>
        <end position="294"/>
    </location>
</feature>
<dbReference type="PROSITE" id="PS00108">
    <property type="entry name" value="PROTEIN_KINASE_ST"/>
    <property type="match status" value="1"/>
</dbReference>
<dbReference type="Gene3D" id="3.30.200.20">
    <property type="entry name" value="Phosphorylase Kinase, domain 1"/>
    <property type="match status" value="1"/>
</dbReference>
<accession>A0A150GLL3</accession>
<dbReference type="EMBL" id="LSYV01000016">
    <property type="protein sequence ID" value="KXZ50668.1"/>
    <property type="molecule type" value="Genomic_DNA"/>
</dbReference>
<evidence type="ECO:0000313" key="9">
    <source>
        <dbReference type="EMBL" id="KXZ50668.1"/>
    </source>
</evidence>
<feature type="transmembrane region" description="Helical" evidence="7">
    <location>
        <begin position="337"/>
        <end position="361"/>
    </location>
</feature>
<evidence type="ECO:0000256" key="7">
    <source>
        <dbReference type="SAM" id="Phobius"/>
    </source>
</evidence>
<dbReference type="InterPro" id="IPR011009">
    <property type="entry name" value="Kinase-like_dom_sf"/>
</dbReference>
<dbReference type="InterPro" id="IPR000719">
    <property type="entry name" value="Prot_kinase_dom"/>
</dbReference>
<dbReference type="AlphaFoldDB" id="A0A150GLL3"/>
<keyword evidence="3" id="KW-0418">Kinase</keyword>
<dbReference type="InterPro" id="IPR017441">
    <property type="entry name" value="Protein_kinase_ATP_BS"/>
</dbReference>
<feature type="region of interest" description="Disordered" evidence="6">
    <location>
        <begin position="420"/>
        <end position="448"/>
    </location>
</feature>
<proteinExistence type="predicted"/>
<dbReference type="PROSITE" id="PS00107">
    <property type="entry name" value="PROTEIN_KINASE_ATP"/>
    <property type="match status" value="1"/>
</dbReference>
<evidence type="ECO:0000259" key="8">
    <source>
        <dbReference type="PROSITE" id="PS50011"/>
    </source>
</evidence>
<dbReference type="PROSITE" id="PS50011">
    <property type="entry name" value="PROTEIN_KINASE_DOM"/>
    <property type="match status" value="1"/>
</dbReference>
<feature type="region of interest" description="Disordered" evidence="6">
    <location>
        <begin position="605"/>
        <end position="625"/>
    </location>
</feature>
<dbReference type="GO" id="GO:0005524">
    <property type="term" value="F:ATP binding"/>
    <property type="evidence" value="ECO:0007669"/>
    <property type="project" value="UniProtKB-UniRule"/>
</dbReference>
<feature type="region of interest" description="Disordered" evidence="6">
    <location>
        <begin position="278"/>
        <end position="331"/>
    </location>
</feature>
<dbReference type="GO" id="GO:0004674">
    <property type="term" value="F:protein serine/threonine kinase activity"/>
    <property type="evidence" value="ECO:0007669"/>
    <property type="project" value="TreeGrafter"/>
</dbReference>
<feature type="compositionally biased region" description="Polar residues" evidence="6">
    <location>
        <begin position="300"/>
        <end position="316"/>
    </location>
</feature>
<dbReference type="OrthoDB" id="549357at2759"/>